<dbReference type="STRING" id="888268.A0A1E5W9U5"/>
<feature type="domain" description="Casparian strip membrane protein" evidence="9">
    <location>
        <begin position="106"/>
        <end position="211"/>
    </location>
</feature>
<protein>
    <recommendedName>
        <fullName evidence="8">CASP-like protein</fullName>
    </recommendedName>
</protein>
<dbReference type="InterPro" id="IPR006459">
    <property type="entry name" value="CASP/CASPL"/>
</dbReference>
<evidence type="ECO:0000256" key="4">
    <source>
        <dbReference type="ARBA" id="ARBA00022475"/>
    </source>
</evidence>
<comment type="caution">
    <text evidence="10">The sequence shown here is derived from an EMBL/GenBank/DDBJ whole genome shotgun (WGS) entry which is preliminary data.</text>
</comment>
<keyword evidence="11" id="KW-1185">Reference proteome</keyword>
<evidence type="ECO:0000259" key="9">
    <source>
        <dbReference type="Pfam" id="PF04535"/>
    </source>
</evidence>
<feature type="transmembrane region" description="Helical" evidence="8">
    <location>
        <begin position="199"/>
        <end position="221"/>
    </location>
</feature>
<evidence type="ECO:0000256" key="7">
    <source>
        <dbReference type="ARBA" id="ARBA00023136"/>
    </source>
</evidence>
<dbReference type="EMBL" id="LWDX02016738">
    <property type="protein sequence ID" value="OEL34020.1"/>
    <property type="molecule type" value="Genomic_DNA"/>
</dbReference>
<evidence type="ECO:0000256" key="6">
    <source>
        <dbReference type="ARBA" id="ARBA00022989"/>
    </source>
</evidence>
<reference evidence="10 11" key="1">
    <citation type="submission" date="2016-09" db="EMBL/GenBank/DDBJ databases">
        <title>The draft genome of Dichanthelium oligosanthes: A C3 panicoid grass species.</title>
        <authorList>
            <person name="Studer A.J."/>
            <person name="Schnable J.C."/>
            <person name="Brutnell T.P."/>
        </authorList>
    </citation>
    <scope>NUCLEOTIDE SEQUENCE [LARGE SCALE GENOMIC DNA]</scope>
    <source>
        <strain evidence="11">cv. Kellogg 1175</strain>
        <tissue evidence="10">Leaf</tissue>
    </source>
</reference>
<comment type="caution">
    <text evidence="8">Lacks conserved residue(s) required for the propagation of feature annotation.</text>
</comment>
<organism evidence="10 11">
    <name type="scientific">Dichanthelium oligosanthes</name>
    <dbReference type="NCBI Taxonomy" id="888268"/>
    <lineage>
        <taxon>Eukaryota</taxon>
        <taxon>Viridiplantae</taxon>
        <taxon>Streptophyta</taxon>
        <taxon>Embryophyta</taxon>
        <taxon>Tracheophyta</taxon>
        <taxon>Spermatophyta</taxon>
        <taxon>Magnoliopsida</taxon>
        <taxon>Liliopsida</taxon>
        <taxon>Poales</taxon>
        <taxon>Poaceae</taxon>
        <taxon>PACMAD clade</taxon>
        <taxon>Panicoideae</taxon>
        <taxon>Panicodae</taxon>
        <taxon>Paniceae</taxon>
        <taxon>Dichantheliinae</taxon>
        <taxon>Dichanthelium</taxon>
    </lineage>
</organism>
<keyword evidence="4 8" id="KW-1003">Cell membrane</keyword>
<evidence type="ECO:0000256" key="2">
    <source>
        <dbReference type="ARBA" id="ARBA00007651"/>
    </source>
</evidence>
<comment type="similarity">
    <text evidence="2 8">Belongs to the Casparian strip membrane proteins (CASP) family.</text>
</comment>
<gene>
    <name evidence="10" type="ORF">BAE44_0004962</name>
</gene>
<sequence length="236" mass="24958">MAAVEPSSSVRVEYVLRGACAAMAAAGALLLGLSAQTKTVLFIQKKAVAKDVEALWYALSFPTRTMLLLITCRSNRSQNSPGSFSKETEINRSALRHVDVLACSSRVLIVAAAAAAGYHVVQLARCLYMGCLAGGAGSGCWRLRRGVACVSFLLDKGCAYMVFAATVAALQACFVALIGVEALQWSKVCNIYTRFCEEVAAGMVCSLLAAVGMAVLSAFSAREVFLLGRRAVKAQL</sequence>
<dbReference type="OrthoDB" id="689315at2759"/>
<dbReference type="AlphaFoldDB" id="A0A1E5W9U5"/>
<evidence type="ECO:0000313" key="10">
    <source>
        <dbReference type="EMBL" id="OEL34020.1"/>
    </source>
</evidence>
<evidence type="ECO:0000256" key="8">
    <source>
        <dbReference type="RuleBase" id="RU361233"/>
    </source>
</evidence>
<evidence type="ECO:0000256" key="3">
    <source>
        <dbReference type="ARBA" id="ARBA00011489"/>
    </source>
</evidence>
<keyword evidence="5 8" id="KW-0812">Transmembrane</keyword>
<evidence type="ECO:0000313" key="11">
    <source>
        <dbReference type="Proteomes" id="UP000095767"/>
    </source>
</evidence>
<feature type="transmembrane region" description="Helical" evidence="8">
    <location>
        <begin position="157"/>
        <end position="179"/>
    </location>
</feature>
<dbReference type="NCBIfam" id="TIGR01569">
    <property type="entry name" value="A_tha_TIGR01569"/>
    <property type="match status" value="1"/>
</dbReference>
<proteinExistence type="inferred from homology"/>
<dbReference type="Pfam" id="PF04535">
    <property type="entry name" value="CASP_dom"/>
    <property type="match status" value="2"/>
</dbReference>
<comment type="subcellular location">
    <subcellularLocation>
        <location evidence="1 8">Cell membrane</location>
        <topology evidence="1 8">Multi-pass membrane protein</topology>
    </subcellularLocation>
</comment>
<evidence type="ECO:0000256" key="1">
    <source>
        <dbReference type="ARBA" id="ARBA00004651"/>
    </source>
</evidence>
<dbReference type="GO" id="GO:0005886">
    <property type="term" value="C:plasma membrane"/>
    <property type="evidence" value="ECO:0007669"/>
    <property type="project" value="UniProtKB-SubCell"/>
</dbReference>
<name>A0A1E5W9U5_9POAL</name>
<dbReference type="Proteomes" id="UP000095767">
    <property type="component" value="Unassembled WGS sequence"/>
</dbReference>
<evidence type="ECO:0000256" key="5">
    <source>
        <dbReference type="ARBA" id="ARBA00022692"/>
    </source>
</evidence>
<keyword evidence="6 8" id="KW-1133">Transmembrane helix</keyword>
<feature type="domain" description="Casparian strip membrane protein" evidence="9">
    <location>
        <begin position="11"/>
        <end position="59"/>
    </location>
</feature>
<comment type="subunit">
    <text evidence="3 8">Homodimer and heterodimers.</text>
</comment>
<accession>A0A1E5W9U5</accession>
<dbReference type="InterPro" id="IPR006702">
    <property type="entry name" value="CASP_dom"/>
</dbReference>
<keyword evidence="7 8" id="KW-0472">Membrane</keyword>
<feature type="transmembrane region" description="Helical" evidence="8">
    <location>
        <begin position="14"/>
        <end position="35"/>
    </location>
</feature>